<dbReference type="InterPro" id="IPR003583">
    <property type="entry name" value="Hlx-hairpin-Hlx_DNA-bd_motif"/>
</dbReference>
<evidence type="ECO:0000256" key="4">
    <source>
        <dbReference type="ARBA" id="ARBA00023172"/>
    </source>
</evidence>
<protein>
    <recommendedName>
        <fullName evidence="6">Holliday junction branch migration complex subunit RuvA</fullName>
    </recommendedName>
</protein>
<dbReference type="Pfam" id="PF01330">
    <property type="entry name" value="RuvA_N"/>
    <property type="match status" value="1"/>
</dbReference>
<comment type="subunit">
    <text evidence="6">Homotetramer. Forms an RuvA(8)-RuvB(12)-Holliday junction (HJ) complex. HJ DNA is sandwiched between 2 RuvA tetramers; dsDNA enters through RuvA and exits via RuvB. An RuvB hexamer assembles on each DNA strand where it exits the tetramer. Each RuvB hexamer is contacted by two RuvA subunits (via domain III) on 2 adjacent RuvB subunits; this complex drives branch migration. In the full resolvosome a probable DNA-RuvA(4)-RuvB(12)-RuvC(2) complex forms which resolves the HJ.</text>
</comment>
<keyword evidence="4 6" id="KW-0233">DNA recombination</keyword>
<keyword evidence="9" id="KW-1185">Reference proteome</keyword>
<comment type="caution">
    <text evidence="6">Lacks conserved residue(s) required for the propagation of feature annotation.</text>
</comment>
<dbReference type="Pfam" id="PF07499">
    <property type="entry name" value="RuvA_C"/>
    <property type="match status" value="1"/>
</dbReference>
<dbReference type="Gene3D" id="1.10.8.10">
    <property type="entry name" value="DNA helicase RuvA subunit, C-terminal domain"/>
    <property type="match status" value="1"/>
</dbReference>
<reference evidence="8 9" key="1">
    <citation type="submission" date="2024-09" db="EMBL/GenBank/DDBJ databases">
        <authorList>
            <person name="Sun Q."/>
            <person name="Mori K."/>
        </authorList>
    </citation>
    <scope>NUCLEOTIDE SEQUENCE [LARGE SCALE GENOMIC DNA]</scope>
    <source>
        <strain evidence="8 9">NCAIM B.02604</strain>
    </source>
</reference>
<keyword evidence="2 6" id="KW-0227">DNA damage</keyword>
<feature type="domain" description="Helix-hairpin-helix DNA-binding motif class 1" evidence="7">
    <location>
        <begin position="107"/>
        <end position="126"/>
    </location>
</feature>
<name>A0ABV6P7J8_9MICC</name>
<evidence type="ECO:0000256" key="2">
    <source>
        <dbReference type="ARBA" id="ARBA00022763"/>
    </source>
</evidence>
<evidence type="ECO:0000256" key="5">
    <source>
        <dbReference type="ARBA" id="ARBA00023204"/>
    </source>
</evidence>
<dbReference type="RefSeq" id="WP_377457672.1">
    <property type="nucleotide sequence ID" value="NZ_JBHLUB010000001.1"/>
</dbReference>
<evidence type="ECO:0000256" key="1">
    <source>
        <dbReference type="ARBA" id="ARBA00022490"/>
    </source>
</evidence>
<dbReference type="CDD" id="cd14332">
    <property type="entry name" value="UBA_RuvA_C"/>
    <property type="match status" value="1"/>
</dbReference>
<dbReference type="EMBL" id="JBHLUB010000001">
    <property type="protein sequence ID" value="MFC0581104.1"/>
    <property type="molecule type" value="Genomic_DNA"/>
</dbReference>
<dbReference type="SUPFAM" id="SSF46929">
    <property type="entry name" value="DNA helicase RuvA subunit, C-terminal domain"/>
    <property type="match status" value="1"/>
</dbReference>
<dbReference type="Pfam" id="PF14520">
    <property type="entry name" value="HHH_5"/>
    <property type="match status" value="1"/>
</dbReference>
<gene>
    <name evidence="6 8" type="primary">ruvA</name>
    <name evidence="8" type="ORF">ACFFFR_01695</name>
</gene>
<feature type="domain" description="Helix-hairpin-helix DNA-binding motif class 1" evidence="7">
    <location>
        <begin position="72"/>
        <end position="91"/>
    </location>
</feature>
<dbReference type="HAMAP" id="MF_00031">
    <property type="entry name" value="DNA_HJ_migration_RuvA"/>
    <property type="match status" value="1"/>
</dbReference>
<evidence type="ECO:0000256" key="3">
    <source>
        <dbReference type="ARBA" id="ARBA00023125"/>
    </source>
</evidence>
<dbReference type="InterPro" id="IPR012340">
    <property type="entry name" value="NA-bd_OB-fold"/>
</dbReference>
<dbReference type="InterPro" id="IPR010994">
    <property type="entry name" value="RuvA_2-like"/>
</dbReference>
<comment type="function">
    <text evidence="6">The RuvA-RuvB-RuvC complex processes Holliday junction (HJ) DNA during genetic recombination and DNA repair, while the RuvA-RuvB complex plays an important role in the rescue of blocked DNA replication forks via replication fork reversal (RFR). RuvA specifically binds to HJ cruciform DNA, conferring on it an open structure. The RuvB hexamer acts as an ATP-dependent pump, pulling dsDNA into and through the RuvAB complex. HJ branch migration allows RuvC to scan DNA until it finds its consensus sequence, where it cleaves and resolves the cruciform DNA.</text>
</comment>
<sequence>MIHSLTGLVQHIGPSTVVLDINGVGMLVNTTPRALAEVRYGDELQLQTALIVREDALTLYGFGTADERSVFDTLLSVSGIGPKLALAMLALYEPAQIRAAVADHDDKALSKVPGVGPKTAKRIILELAGKLLPAEDAAAANSTAEAVPTASNQDHVIAALTTLGWSNKEAGAALSASLKANPELVDAPVDQILRRTLADLGQHTGTRAGARK</sequence>
<keyword evidence="3 6" id="KW-0238">DNA-binding</keyword>
<organism evidence="8 9">
    <name type="scientific">Micrococcoides hystricis</name>
    <dbReference type="NCBI Taxonomy" id="1572761"/>
    <lineage>
        <taxon>Bacteria</taxon>
        <taxon>Bacillati</taxon>
        <taxon>Actinomycetota</taxon>
        <taxon>Actinomycetes</taxon>
        <taxon>Micrococcales</taxon>
        <taxon>Micrococcaceae</taxon>
        <taxon>Micrococcoides</taxon>
    </lineage>
</organism>
<dbReference type="InterPro" id="IPR011114">
    <property type="entry name" value="RuvA_C"/>
</dbReference>
<dbReference type="Proteomes" id="UP001589862">
    <property type="component" value="Unassembled WGS sequence"/>
</dbReference>
<dbReference type="InterPro" id="IPR013849">
    <property type="entry name" value="DNA_helicase_Holl-junc_RuvA_I"/>
</dbReference>
<feature type="region of interest" description="Domain III" evidence="6">
    <location>
        <begin position="151"/>
        <end position="212"/>
    </location>
</feature>
<comment type="domain">
    <text evidence="6">Has three domains with a flexible linker between the domains II and III and assumes an 'L' shape. Domain III is highly mobile and contacts RuvB.</text>
</comment>
<dbReference type="GO" id="GO:0016787">
    <property type="term" value="F:hydrolase activity"/>
    <property type="evidence" value="ECO:0007669"/>
    <property type="project" value="UniProtKB-KW"/>
</dbReference>
<accession>A0ABV6P7J8</accession>
<comment type="similarity">
    <text evidence="6">Belongs to the RuvA family.</text>
</comment>
<dbReference type="SUPFAM" id="SSF50249">
    <property type="entry name" value="Nucleic acid-binding proteins"/>
    <property type="match status" value="1"/>
</dbReference>
<evidence type="ECO:0000256" key="6">
    <source>
        <dbReference type="HAMAP-Rule" id="MF_00031"/>
    </source>
</evidence>
<evidence type="ECO:0000313" key="8">
    <source>
        <dbReference type="EMBL" id="MFC0581104.1"/>
    </source>
</evidence>
<dbReference type="NCBIfam" id="TIGR00084">
    <property type="entry name" value="ruvA"/>
    <property type="match status" value="1"/>
</dbReference>
<evidence type="ECO:0000259" key="7">
    <source>
        <dbReference type="SMART" id="SM00278"/>
    </source>
</evidence>
<dbReference type="InterPro" id="IPR000085">
    <property type="entry name" value="RuvA"/>
</dbReference>
<proteinExistence type="inferred from homology"/>
<dbReference type="GO" id="GO:0003678">
    <property type="term" value="F:DNA helicase activity"/>
    <property type="evidence" value="ECO:0007669"/>
    <property type="project" value="UniProtKB-EC"/>
</dbReference>
<keyword evidence="1 6" id="KW-0963">Cytoplasm</keyword>
<dbReference type="SMART" id="SM00278">
    <property type="entry name" value="HhH1"/>
    <property type="match status" value="2"/>
</dbReference>
<dbReference type="SUPFAM" id="SSF47781">
    <property type="entry name" value="RuvA domain 2-like"/>
    <property type="match status" value="1"/>
</dbReference>
<dbReference type="Gene3D" id="2.40.50.140">
    <property type="entry name" value="Nucleic acid-binding proteins"/>
    <property type="match status" value="1"/>
</dbReference>
<comment type="subcellular location">
    <subcellularLocation>
        <location evidence="6">Cytoplasm</location>
    </subcellularLocation>
</comment>
<keyword evidence="8" id="KW-0378">Hydrolase</keyword>
<dbReference type="Gene3D" id="1.10.150.20">
    <property type="entry name" value="5' to 3' exonuclease, C-terminal subdomain"/>
    <property type="match status" value="1"/>
</dbReference>
<comment type="caution">
    <text evidence="8">The sequence shown here is derived from an EMBL/GenBank/DDBJ whole genome shotgun (WGS) entry which is preliminary data.</text>
</comment>
<evidence type="ECO:0000313" key="9">
    <source>
        <dbReference type="Proteomes" id="UP001589862"/>
    </source>
</evidence>
<keyword evidence="5 6" id="KW-0234">DNA repair</keyword>
<dbReference type="InterPro" id="IPR036267">
    <property type="entry name" value="RuvA_C_sf"/>
</dbReference>